<feature type="signal peptide" evidence="1">
    <location>
        <begin position="1"/>
        <end position="23"/>
    </location>
</feature>
<protein>
    <submittedName>
        <fullName evidence="2">Uncharacterized protein</fullName>
    </submittedName>
</protein>
<name>A0A1F8EEH4_9BACT</name>
<accession>A0A1F8EEH4</accession>
<evidence type="ECO:0000256" key="1">
    <source>
        <dbReference type="SAM" id="SignalP"/>
    </source>
</evidence>
<dbReference type="EMBL" id="MGJB01000016">
    <property type="protein sequence ID" value="OGM98385.1"/>
    <property type="molecule type" value="Genomic_DNA"/>
</dbReference>
<gene>
    <name evidence="2" type="ORF">A2649_04145</name>
</gene>
<evidence type="ECO:0000313" key="2">
    <source>
        <dbReference type="EMBL" id="OGM98385.1"/>
    </source>
</evidence>
<organism evidence="2 3">
    <name type="scientific">Candidatus Yanofskybacteria bacterium RIFCSPHIGHO2_01_FULL_41_26</name>
    <dbReference type="NCBI Taxonomy" id="1802661"/>
    <lineage>
        <taxon>Bacteria</taxon>
        <taxon>Candidatus Yanofskyibacteriota</taxon>
    </lineage>
</organism>
<keyword evidence="1" id="KW-0732">Signal</keyword>
<comment type="caution">
    <text evidence="2">The sequence shown here is derived from an EMBL/GenBank/DDBJ whole genome shotgun (WGS) entry which is preliminary data.</text>
</comment>
<dbReference type="AlphaFoldDB" id="A0A1F8EEH4"/>
<proteinExistence type="predicted"/>
<sequence length="78" mass="8757">MGAGRLYRIIVGTHLLVSTPAFAKAMAGKPSEGHLELADNHNFPAKDWLGIIIRISDGFLRVHPVFLRTHCWVRPQRV</sequence>
<reference evidence="2 3" key="1">
    <citation type="journal article" date="2016" name="Nat. Commun.">
        <title>Thousands of microbial genomes shed light on interconnected biogeochemical processes in an aquifer system.</title>
        <authorList>
            <person name="Anantharaman K."/>
            <person name="Brown C.T."/>
            <person name="Hug L.A."/>
            <person name="Sharon I."/>
            <person name="Castelle C.J."/>
            <person name="Probst A.J."/>
            <person name="Thomas B.C."/>
            <person name="Singh A."/>
            <person name="Wilkins M.J."/>
            <person name="Karaoz U."/>
            <person name="Brodie E.L."/>
            <person name="Williams K.H."/>
            <person name="Hubbard S.S."/>
            <person name="Banfield J.F."/>
        </authorList>
    </citation>
    <scope>NUCLEOTIDE SEQUENCE [LARGE SCALE GENOMIC DNA]</scope>
</reference>
<feature type="chain" id="PRO_5009535314" evidence="1">
    <location>
        <begin position="24"/>
        <end position="78"/>
    </location>
</feature>
<dbReference type="Proteomes" id="UP000176893">
    <property type="component" value="Unassembled WGS sequence"/>
</dbReference>
<evidence type="ECO:0000313" key="3">
    <source>
        <dbReference type="Proteomes" id="UP000176893"/>
    </source>
</evidence>